<dbReference type="OrthoDB" id="428895at2759"/>
<dbReference type="GO" id="GO:0006886">
    <property type="term" value="P:intracellular protein transport"/>
    <property type="evidence" value="ECO:0007669"/>
    <property type="project" value="InterPro"/>
</dbReference>
<dbReference type="CDD" id="cd15841">
    <property type="entry name" value="SNARE_Qc"/>
    <property type="match status" value="1"/>
</dbReference>
<dbReference type="SMART" id="SM00397">
    <property type="entry name" value="t_SNARE"/>
    <property type="match status" value="1"/>
</dbReference>
<sequence length="262" mass="29355">MARPMLPITNPHGGDVRSSSSPLDQWTKRFQEAERLVDDVVERIAERESVPLSLRRELQRRTAEIRRKVAILGTRLDMLREDLSDLPKKQNISLKQLGKLAEKLSGLSSKAKEVGGQFTVKFSSDRNDLCGSSEKSAKIDVNSIADMDNREMVNLQRKAIKEQDSQLEILEETVVSTKHIALAINEELDLQTRLIDDLDESVEDTSTQLERAMKRLKKLNMRMRKGGSCWGIVLSVIAAVICVAVVWALIASSQSNTNGQET</sequence>
<dbReference type="InterPro" id="IPR006012">
    <property type="entry name" value="Syntaxin/epimorphin_CS"/>
</dbReference>
<comment type="similarity">
    <text evidence="1">Belongs to the syntaxin family.</text>
</comment>
<dbReference type="GO" id="GO:0031201">
    <property type="term" value="C:SNARE complex"/>
    <property type="evidence" value="ECO:0007669"/>
    <property type="project" value="TreeGrafter"/>
</dbReference>
<dbReference type="STRING" id="1504633.A0A2T7CIF5"/>
<dbReference type="AlphaFoldDB" id="A0A2T7CIF5"/>
<dbReference type="PANTHER" id="PTHR19957:SF230">
    <property type="entry name" value="OS03G0121450 PROTEIN"/>
    <property type="match status" value="1"/>
</dbReference>
<keyword evidence="8" id="KW-1185">Reference proteome</keyword>
<gene>
    <name evidence="7" type="ORF">GQ55_9G637000</name>
</gene>
<evidence type="ECO:0000256" key="5">
    <source>
        <dbReference type="SAM" id="Phobius"/>
    </source>
</evidence>
<dbReference type="InterPro" id="IPR000727">
    <property type="entry name" value="T_SNARE_dom"/>
</dbReference>
<evidence type="ECO:0000256" key="2">
    <source>
        <dbReference type="ARBA" id="ARBA00022927"/>
    </source>
</evidence>
<keyword evidence="5" id="KW-1133">Transmembrane helix</keyword>
<feature type="coiled-coil region" evidence="3">
    <location>
        <begin position="153"/>
        <end position="222"/>
    </location>
</feature>
<dbReference type="GO" id="GO:0006906">
    <property type="term" value="P:vesicle fusion"/>
    <property type="evidence" value="ECO:0007669"/>
    <property type="project" value="TreeGrafter"/>
</dbReference>
<keyword evidence="5" id="KW-0472">Membrane</keyword>
<feature type="transmembrane region" description="Helical" evidence="5">
    <location>
        <begin position="227"/>
        <end position="250"/>
    </location>
</feature>
<feature type="region of interest" description="Disordered" evidence="4">
    <location>
        <begin position="1"/>
        <end position="24"/>
    </location>
</feature>
<reference evidence="7 8" key="1">
    <citation type="submission" date="2018-04" db="EMBL/GenBank/DDBJ databases">
        <title>WGS assembly of Panicum hallii var. hallii HAL2.</title>
        <authorList>
            <person name="Lovell J."/>
            <person name="Jenkins J."/>
            <person name="Lowry D."/>
            <person name="Mamidi S."/>
            <person name="Sreedasyam A."/>
            <person name="Weng X."/>
            <person name="Barry K."/>
            <person name="Bonette J."/>
            <person name="Campitelli B."/>
            <person name="Daum C."/>
            <person name="Gordon S."/>
            <person name="Gould B."/>
            <person name="Lipzen A."/>
            <person name="MacQueen A."/>
            <person name="Palacio-Mejia J."/>
            <person name="Plott C."/>
            <person name="Shakirov E."/>
            <person name="Shu S."/>
            <person name="Yoshinaga Y."/>
            <person name="Zane M."/>
            <person name="Rokhsar D."/>
            <person name="Grimwood J."/>
            <person name="Schmutz J."/>
            <person name="Juenger T."/>
        </authorList>
    </citation>
    <scope>NUCLEOTIDE SEQUENCE [LARGE SCALE GENOMIC DNA]</scope>
    <source>
        <strain evidence="8">cv. HAL2</strain>
    </source>
</reference>
<dbReference type="Pfam" id="PF05739">
    <property type="entry name" value="SNARE"/>
    <property type="match status" value="1"/>
</dbReference>
<protein>
    <recommendedName>
        <fullName evidence="6">t-SNARE coiled-coil homology domain-containing protein</fullName>
    </recommendedName>
</protein>
<dbReference type="Gene3D" id="1.20.5.110">
    <property type="match status" value="1"/>
</dbReference>
<keyword evidence="5" id="KW-0812">Transmembrane</keyword>
<dbReference type="PROSITE" id="PS50192">
    <property type="entry name" value="T_SNARE"/>
    <property type="match status" value="1"/>
</dbReference>
<dbReference type="GO" id="GO:0000149">
    <property type="term" value="F:SNARE binding"/>
    <property type="evidence" value="ECO:0007669"/>
    <property type="project" value="TreeGrafter"/>
</dbReference>
<keyword evidence="3" id="KW-0175">Coiled coil</keyword>
<proteinExistence type="inferred from homology"/>
<evidence type="ECO:0000256" key="4">
    <source>
        <dbReference type="SAM" id="MobiDB-lite"/>
    </source>
</evidence>
<dbReference type="GO" id="GO:0005484">
    <property type="term" value="F:SNAP receptor activity"/>
    <property type="evidence" value="ECO:0007669"/>
    <property type="project" value="InterPro"/>
</dbReference>
<evidence type="ECO:0000313" key="8">
    <source>
        <dbReference type="Proteomes" id="UP000244336"/>
    </source>
</evidence>
<keyword evidence="2" id="KW-0653">Protein transport</keyword>
<dbReference type="PROSITE" id="PS00914">
    <property type="entry name" value="SYNTAXIN"/>
    <property type="match status" value="1"/>
</dbReference>
<dbReference type="EMBL" id="CM009757">
    <property type="protein sequence ID" value="PUZ43124.1"/>
    <property type="molecule type" value="Genomic_DNA"/>
</dbReference>
<name>A0A2T7CIF5_9POAL</name>
<evidence type="ECO:0000259" key="6">
    <source>
        <dbReference type="PROSITE" id="PS50192"/>
    </source>
</evidence>
<evidence type="ECO:0000256" key="1">
    <source>
        <dbReference type="ARBA" id="ARBA00009063"/>
    </source>
</evidence>
<dbReference type="InterPro" id="IPR045242">
    <property type="entry name" value="Syntaxin"/>
</dbReference>
<organism evidence="7 8">
    <name type="scientific">Panicum hallii var. hallii</name>
    <dbReference type="NCBI Taxonomy" id="1504633"/>
    <lineage>
        <taxon>Eukaryota</taxon>
        <taxon>Viridiplantae</taxon>
        <taxon>Streptophyta</taxon>
        <taxon>Embryophyta</taxon>
        <taxon>Tracheophyta</taxon>
        <taxon>Spermatophyta</taxon>
        <taxon>Magnoliopsida</taxon>
        <taxon>Liliopsida</taxon>
        <taxon>Poales</taxon>
        <taxon>Poaceae</taxon>
        <taxon>PACMAD clade</taxon>
        <taxon>Panicoideae</taxon>
        <taxon>Panicodae</taxon>
        <taxon>Paniceae</taxon>
        <taxon>Panicinae</taxon>
        <taxon>Panicum</taxon>
        <taxon>Panicum sect. Panicum</taxon>
    </lineage>
</organism>
<dbReference type="GO" id="GO:0012505">
    <property type="term" value="C:endomembrane system"/>
    <property type="evidence" value="ECO:0007669"/>
    <property type="project" value="TreeGrafter"/>
</dbReference>
<dbReference type="GO" id="GO:0048278">
    <property type="term" value="P:vesicle docking"/>
    <property type="evidence" value="ECO:0007669"/>
    <property type="project" value="TreeGrafter"/>
</dbReference>
<accession>A0A2T7CIF5</accession>
<evidence type="ECO:0000256" key="3">
    <source>
        <dbReference type="SAM" id="Coils"/>
    </source>
</evidence>
<dbReference type="SUPFAM" id="SSF58038">
    <property type="entry name" value="SNARE fusion complex"/>
    <property type="match status" value="1"/>
</dbReference>
<keyword evidence="2" id="KW-0813">Transport</keyword>
<dbReference type="Gramene" id="PUZ43124">
    <property type="protein sequence ID" value="PUZ43124"/>
    <property type="gene ID" value="GQ55_9G637000"/>
</dbReference>
<dbReference type="PANTHER" id="PTHR19957">
    <property type="entry name" value="SYNTAXIN"/>
    <property type="match status" value="1"/>
</dbReference>
<dbReference type="Proteomes" id="UP000244336">
    <property type="component" value="Chromosome 9"/>
</dbReference>
<feature type="domain" description="T-SNARE coiled-coil homology" evidence="6">
    <location>
        <begin position="157"/>
        <end position="219"/>
    </location>
</feature>
<evidence type="ECO:0000313" key="7">
    <source>
        <dbReference type="EMBL" id="PUZ43124.1"/>
    </source>
</evidence>